<dbReference type="GO" id="GO:0009117">
    <property type="term" value="P:nucleotide metabolic process"/>
    <property type="evidence" value="ECO:0007669"/>
    <property type="project" value="InterPro"/>
</dbReference>
<evidence type="ECO:0000313" key="4">
    <source>
        <dbReference type="EMBL" id="KAK4139288.1"/>
    </source>
</evidence>
<dbReference type="GeneID" id="87815311"/>
<dbReference type="InterPro" id="IPR036265">
    <property type="entry name" value="HIT-like_sf"/>
</dbReference>
<dbReference type="GO" id="GO:0005524">
    <property type="term" value="F:ATP binding"/>
    <property type="evidence" value="ECO:0007669"/>
    <property type="project" value="InterPro"/>
</dbReference>
<evidence type="ECO:0008006" key="6">
    <source>
        <dbReference type="Google" id="ProtNLM"/>
    </source>
</evidence>
<feature type="domain" description="Ap4A phosphorylase 1/2 N-terminal" evidence="3">
    <location>
        <begin position="100"/>
        <end position="187"/>
    </location>
</feature>
<dbReference type="Pfam" id="PF19327">
    <property type="entry name" value="Ap4A_phos_N"/>
    <property type="match status" value="1"/>
</dbReference>
<dbReference type="EMBL" id="MU853673">
    <property type="protein sequence ID" value="KAK4139288.1"/>
    <property type="molecule type" value="Genomic_DNA"/>
</dbReference>
<dbReference type="SUPFAM" id="SSF54197">
    <property type="entry name" value="HIT-like"/>
    <property type="match status" value="1"/>
</dbReference>
<dbReference type="InterPro" id="IPR043171">
    <property type="entry name" value="Ap4A_phos1/2-like"/>
</dbReference>
<accession>A0AAN6UUF0</accession>
<evidence type="ECO:0000259" key="2">
    <source>
        <dbReference type="Pfam" id="PF09830"/>
    </source>
</evidence>
<dbReference type="Proteomes" id="UP001302676">
    <property type="component" value="Unassembled WGS sequence"/>
</dbReference>
<evidence type="ECO:0000313" key="5">
    <source>
        <dbReference type="Proteomes" id="UP001302676"/>
    </source>
</evidence>
<reference evidence="4" key="2">
    <citation type="submission" date="2023-05" db="EMBL/GenBank/DDBJ databases">
        <authorList>
            <consortium name="Lawrence Berkeley National Laboratory"/>
            <person name="Steindorff A."/>
            <person name="Hensen N."/>
            <person name="Bonometti L."/>
            <person name="Westerberg I."/>
            <person name="Brannstrom I.O."/>
            <person name="Guillou S."/>
            <person name="Cros-Aarteil S."/>
            <person name="Calhoun S."/>
            <person name="Haridas S."/>
            <person name="Kuo A."/>
            <person name="Mondo S."/>
            <person name="Pangilinan J."/>
            <person name="Riley R."/>
            <person name="Labutti K."/>
            <person name="Andreopoulos B."/>
            <person name="Lipzen A."/>
            <person name="Chen C."/>
            <person name="Yanf M."/>
            <person name="Daum C."/>
            <person name="Ng V."/>
            <person name="Clum A."/>
            <person name="Ohm R."/>
            <person name="Martin F."/>
            <person name="Silar P."/>
            <person name="Natvig D."/>
            <person name="Lalanne C."/>
            <person name="Gautier V."/>
            <person name="Ament-Velasquez S.L."/>
            <person name="Kruys A."/>
            <person name="Hutchinson M.I."/>
            <person name="Powell A.J."/>
            <person name="Barry K."/>
            <person name="Miller A.N."/>
            <person name="Grigoriev I.V."/>
            <person name="Debuchy R."/>
            <person name="Gladieux P."/>
            <person name="Thoren M.H."/>
            <person name="Johannesson H."/>
        </authorList>
    </citation>
    <scope>NUCLEOTIDE SEQUENCE</scope>
    <source>
        <strain evidence="4">CBS 141.50</strain>
    </source>
</reference>
<dbReference type="InterPro" id="IPR019200">
    <property type="entry name" value="ATP_adenylylTrfase_C"/>
</dbReference>
<dbReference type="RefSeq" id="XP_062632659.1">
    <property type="nucleotide sequence ID" value="XM_062778698.1"/>
</dbReference>
<gene>
    <name evidence="4" type="ORF">C8A04DRAFT_16003</name>
</gene>
<reference evidence="4" key="1">
    <citation type="journal article" date="2023" name="Mol. Phylogenet. Evol.">
        <title>Genome-scale phylogeny and comparative genomics of the fungal order Sordariales.</title>
        <authorList>
            <person name="Hensen N."/>
            <person name="Bonometti L."/>
            <person name="Westerberg I."/>
            <person name="Brannstrom I.O."/>
            <person name="Guillou S."/>
            <person name="Cros-Aarteil S."/>
            <person name="Calhoun S."/>
            <person name="Haridas S."/>
            <person name="Kuo A."/>
            <person name="Mondo S."/>
            <person name="Pangilinan J."/>
            <person name="Riley R."/>
            <person name="LaButti K."/>
            <person name="Andreopoulos B."/>
            <person name="Lipzen A."/>
            <person name="Chen C."/>
            <person name="Yan M."/>
            <person name="Daum C."/>
            <person name="Ng V."/>
            <person name="Clum A."/>
            <person name="Steindorff A."/>
            <person name="Ohm R.A."/>
            <person name="Martin F."/>
            <person name="Silar P."/>
            <person name="Natvig D.O."/>
            <person name="Lalanne C."/>
            <person name="Gautier V."/>
            <person name="Ament-Velasquez S.L."/>
            <person name="Kruys A."/>
            <person name="Hutchinson M.I."/>
            <person name="Powell A.J."/>
            <person name="Barry K."/>
            <person name="Miller A.N."/>
            <person name="Grigoriev I.V."/>
            <person name="Debuchy R."/>
            <person name="Gladieux P."/>
            <person name="Hiltunen Thoren M."/>
            <person name="Johannesson H."/>
        </authorList>
    </citation>
    <scope>NUCLEOTIDE SEQUENCE</scope>
    <source>
        <strain evidence="4">CBS 141.50</strain>
    </source>
</reference>
<dbReference type="InterPro" id="IPR009163">
    <property type="entry name" value="Ap4A_phos1/2"/>
</dbReference>
<proteinExistence type="predicted"/>
<dbReference type="PANTHER" id="PTHR38420">
    <property type="entry name" value="AP-4-A PHOSPHORYLASE II"/>
    <property type="match status" value="1"/>
</dbReference>
<sequence length="330" mass="36743">MDRGVVHAYFDEFVATGVVLFDDQQEQIEHVEDGLKFQFLLTPSTIKKPLFQQPPSNPDPSSGRLEGSDIDTLGFEIPLFSSEKPLFSSSTSTYQPAGTRTHFIVANKFALARPHFLVLTSSGFRRQHEPLDRDDFEFAWFMLHSLPRREKTLEGGSKDYLAFFNCGRDSGCSRVHKHMQVLPMRWSGSGTDSGSKGDAGQQEPEIPFSWFYQRFEKEDMTAPEVEGVYANLLAQAETVGQTKGDIPDNTEPGAACPHNVIFTRRWMVVIPRRLARVSTEVGTNALGMLGVIPVGTSEEIESWVRLGVKKALAEMGVPRSEEGPTTKSVV</sequence>
<feature type="domain" description="ATP adenylyltransferase C-terminal" evidence="2">
    <location>
        <begin position="204"/>
        <end position="318"/>
    </location>
</feature>
<dbReference type="PANTHER" id="PTHR38420:SF1">
    <property type="entry name" value="PUTATIVE (AFU_ORTHOLOGUE AFUA_5G14690)-RELATED"/>
    <property type="match status" value="1"/>
</dbReference>
<comment type="caution">
    <text evidence="4">The sequence shown here is derived from an EMBL/GenBank/DDBJ whole genome shotgun (WGS) entry which is preliminary data.</text>
</comment>
<dbReference type="Pfam" id="PF09830">
    <property type="entry name" value="ATP_transf"/>
    <property type="match status" value="1"/>
</dbReference>
<evidence type="ECO:0000256" key="1">
    <source>
        <dbReference type="SAM" id="MobiDB-lite"/>
    </source>
</evidence>
<dbReference type="InterPro" id="IPR045759">
    <property type="entry name" value="Ap4A_phos1/2_N"/>
</dbReference>
<name>A0AAN6UUF0_9PEZI</name>
<dbReference type="Gene3D" id="3.30.428.70">
    <property type="match status" value="1"/>
</dbReference>
<organism evidence="4 5">
    <name type="scientific">Dichotomopilus funicola</name>
    <dbReference type="NCBI Taxonomy" id="1934379"/>
    <lineage>
        <taxon>Eukaryota</taxon>
        <taxon>Fungi</taxon>
        <taxon>Dikarya</taxon>
        <taxon>Ascomycota</taxon>
        <taxon>Pezizomycotina</taxon>
        <taxon>Sordariomycetes</taxon>
        <taxon>Sordariomycetidae</taxon>
        <taxon>Sordariales</taxon>
        <taxon>Chaetomiaceae</taxon>
        <taxon>Dichotomopilus</taxon>
    </lineage>
</organism>
<dbReference type="GO" id="GO:0003877">
    <property type="term" value="F:ATP:ADP adenylyltransferase activity"/>
    <property type="evidence" value="ECO:0007669"/>
    <property type="project" value="InterPro"/>
</dbReference>
<protein>
    <recommendedName>
        <fullName evidence="6">ATP adenylyltransferase</fullName>
    </recommendedName>
</protein>
<evidence type="ECO:0000259" key="3">
    <source>
        <dbReference type="Pfam" id="PF19327"/>
    </source>
</evidence>
<dbReference type="AlphaFoldDB" id="A0AAN6UUF0"/>
<keyword evidence="5" id="KW-1185">Reference proteome</keyword>
<feature type="region of interest" description="Disordered" evidence="1">
    <location>
        <begin position="48"/>
        <end position="67"/>
    </location>
</feature>